<dbReference type="Proteomes" id="UP000236569">
    <property type="component" value="Unassembled WGS sequence"/>
</dbReference>
<proteinExistence type="predicted"/>
<dbReference type="Pfam" id="PF20247">
    <property type="entry name" value="DUF6602"/>
    <property type="match status" value="1"/>
</dbReference>
<dbReference type="EMBL" id="BFAG01000013">
    <property type="protein sequence ID" value="GBF07216.1"/>
    <property type="molecule type" value="Genomic_DNA"/>
</dbReference>
<accession>A0A2I9D8Q1</accession>
<dbReference type="InterPro" id="IPR046537">
    <property type="entry name" value="DUF6602"/>
</dbReference>
<keyword evidence="3" id="KW-1185">Reference proteome</keyword>
<name>A0A2I9D8Q1_9DEIO</name>
<feature type="domain" description="DUF6602" evidence="1">
    <location>
        <begin position="3"/>
        <end position="101"/>
    </location>
</feature>
<dbReference type="AlphaFoldDB" id="A0A2I9D8Q1"/>
<evidence type="ECO:0000313" key="2">
    <source>
        <dbReference type="EMBL" id="GBF07216.1"/>
    </source>
</evidence>
<sequence length="399" mass="45290">MEKIKIKHAPTIGAMYEGLSQNFLSSSIPKELDIRVVSGFIRNSLGTLSGQIDVMVATGEGQKLPNTDLYIYDIGNVLAVFEIKKDMSFSDLTDAFSHLAVVWDMFYQEIRQGSASNKPIGVDKVERDYATIFGEISSGFSNRDSMSDGELLIYNALVYERMQPLKIILSYNGYKTEKGMRDALYRFLSSYQARQKKGYGITSYPNLIISNNVSIVKCNGNPYTPISTDGYWDFLASTTFNPLVILLEVLWTKISNEFDVYMPWGEDLKIERLNMFLKAKPKRKKGETAWEIRYYNIIDESEVVEYDWEPVEINEVESTLLLGLGSQGRIDLKDSDLIEFCKNKGYPSPIEALKRLIDGRIVALTKDKRFAGYVTEECAIVMTPSGMYAADNAQPRYRK</sequence>
<gene>
    <name evidence="2" type="ORF">DAERI_130046</name>
</gene>
<organism evidence="2 3">
    <name type="scientific">Deinococcus aerius</name>
    <dbReference type="NCBI Taxonomy" id="200253"/>
    <lineage>
        <taxon>Bacteria</taxon>
        <taxon>Thermotogati</taxon>
        <taxon>Deinococcota</taxon>
        <taxon>Deinococci</taxon>
        <taxon>Deinococcales</taxon>
        <taxon>Deinococcaceae</taxon>
        <taxon>Deinococcus</taxon>
    </lineage>
</organism>
<protein>
    <recommendedName>
        <fullName evidence="1">DUF6602 domain-containing protein</fullName>
    </recommendedName>
</protein>
<reference evidence="3" key="1">
    <citation type="submission" date="2018-01" db="EMBL/GenBank/DDBJ databases">
        <title>Draft Genome Sequence of the Radioresistant Bacterium Deinococcus aerius TR0125, Isolated from the Higher Atmosphere above Japan.</title>
        <authorList>
            <person name="Satoh K."/>
            <person name="Arai H."/>
            <person name="Sanzen T."/>
            <person name="Kawaguchi Y."/>
            <person name="Hayashi H."/>
            <person name="Yokobori S."/>
            <person name="Yamagishi A."/>
            <person name="Oono Y."/>
            <person name="Narumi I."/>
        </authorList>
    </citation>
    <scope>NUCLEOTIDE SEQUENCE [LARGE SCALE GENOMIC DNA]</scope>
    <source>
        <strain evidence="3">TR0125</strain>
    </source>
</reference>
<evidence type="ECO:0000313" key="3">
    <source>
        <dbReference type="Proteomes" id="UP000236569"/>
    </source>
</evidence>
<evidence type="ECO:0000259" key="1">
    <source>
        <dbReference type="Pfam" id="PF20247"/>
    </source>
</evidence>
<comment type="caution">
    <text evidence="2">The sequence shown here is derived from an EMBL/GenBank/DDBJ whole genome shotgun (WGS) entry which is preliminary data.</text>
</comment>